<organism evidence="1 2">
    <name type="scientific">Haloferax volcanii</name>
    <name type="common">Halobacterium volcanii</name>
    <dbReference type="NCBI Taxonomy" id="2246"/>
    <lineage>
        <taxon>Archaea</taxon>
        <taxon>Methanobacteriati</taxon>
        <taxon>Methanobacteriota</taxon>
        <taxon>Stenosarchaea group</taxon>
        <taxon>Halobacteria</taxon>
        <taxon>Halobacteriales</taxon>
        <taxon>Haloferacaceae</taxon>
        <taxon>Haloferax</taxon>
    </lineage>
</organism>
<comment type="caution">
    <text evidence="1">The sequence shown here is derived from an EMBL/GenBank/DDBJ whole genome shotgun (WGS) entry which is preliminary data.</text>
</comment>
<dbReference type="AlphaFoldDB" id="A0A847TT93"/>
<name>A0A847TT93_HALVO</name>
<accession>A0A847TT93</accession>
<dbReference type="Proteomes" id="UP000619835">
    <property type="component" value="Unassembled WGS sequence"/>
</dbReference>
<evidence type="ECO:0000313" key="1">
    <source>
        <dbReference type="EMBL" id="NLV03836.1"/>
    </source>
</evidence>
<evidence type="ECO:0000313" key="2">
    <source>
        <dbReference type="Proteomes" id="UP000619835"/>
    </source>
</evidence>
<proteinExistence type="predicted"/>
<protein>
    <submittedName>
        <fullName evidence="1">Uncharacterized protein</fullName>
    </submittedName>
</protein>
<dbReference type="EMBL" id="WOWC01000001">
    <property type="protein sequence ID" value="NLV03836.1"/>
    <property type="molecule type" value="Genomic_DNA"/>
</dbReference>
<gene>
    <name evidence="1" type="ORF">GOC85_14810</name>
</gene>
<sequence>MTKTTEVDVGEYFESLREEQDVPQHICNRLPPEGNYGRVADKEELTEGLLNLVTNEVRMEASANSGHIYLDEPEAFLLKVEFLKRGDIDEVKEYRMKAPGLDDMLLNENCILCGEDHFHEVKPEVMLGGIAEYECPCNNSYAPDTYYLMLFHMRVSVPHDMINWARGELMDNDGWLKTPLLPEEVTAEDMQMNMICGW</sequence>
<reference evidence="1" key="1">
    <citation type="submission" date="2019-12" db="EMBL/GenBank/DDBJ databases">
        <title>Haloferax alexandrinus strain pws11.</title>
        <authorList>
            <person name="Verma D.K."/>
            <person name="Gopal K."/>
            <person name="Prasad E.S."/>
        </authorList>
    </citation>
    <scope>NUCLEOTIDE SEQUENCE</scope>
    <source>
        <strain evidence="1">Pws11</strain>
    </source>
</reference>
<dbReference type="RefSeq" id="WP_152419060.1">
    <property type="nucleotide sequence ID" value="NZ_JAUDRO010000001.1"/>
</dbReference>